<dbReference type="AlphaFoldDB" id="A0A0S4INS9"/>
<dbReference type="VEuPathDB" id="TriTrypDB:BSAL_56380"/>
<evidence type="ECO:0000256" key="1">
    <source>
        <dbReference type="ARBA" id="ARBA00004230"/>
    </source>
</evidence>
<dbReference type="GO" id="GO:0031514">
    <property type="term" value="C:motile cilium"/>
    <property type="evidence" value="ECO:0007669"/>
    <property type="project" value="UniProtKB-SubCell"/>
</dbReference>
<evidence type="ECO:0000256" key="8">
    <source>
        <dbReference type="SAM" id="MobiDB-lite"/>
    </source>
</evidence>
<evidence type="ECO:0000259" key="9">
    <source>
        <dbReference type="Pfam" id="PF13868"/>
    </source>
</evidence>
<proteinExistence type="inferred from homology"/>
<evidence type="ECO:0000256" key="2">
    <source>
        <dbReference type="ARBA" id="ARBA00022846"/>
    </source>
</evidence>
<dbReference type="Proteomes" id="UP000051952">
    <property type="component" value="Unassembled WGS sequence"/>
</dbReference>
<gene>
    <name evidence="10" type="ORF">BSAL_56380</name>
</gene>
<keyword evidence="2" id="KW-0282">Flagellum</keyword>
<keyword evidence="3" id="KW-0175">Coiled coil</keyword>
<comment type="subcellular location">
    <subcellularLocation>
        <location evidence="1">Cell projection</location>
        <location evidence="1">Cilium</location>
        <location evidence="1">Flagellum</location>
    </subcellularLocation>
</comment>
<keyword evidence="11" id="KW-1185">Reference proteome</keyword>
<evidence type="ECO:0000256" key="6">
    <source>
        <dbReference type="ARBA" id="ARBA00034116"/>
    </source>
</evidence>
<feature type="domain" description="Trichohyalin-plectin-homology" evidence="9">
    <location>
        <begin position="126"/>
        <end position="470"/>
    </location>
</feature>
<keyword evidence="5" id="KW-0966">Cell projection</keyword>
<comment type="similarity">
    <text evidence="6">Belongs to the CFAP45 family.</text>
</comment>
<protein>
    <recommendedName>
        <fullName evidence="7">Cilia- and flagella-associated protein 45</fullName>
    </recommendedName>
</protein>
<reference evidence="11" key="1">
    <citation type="submission" date="2015-09" db="EMBL/GenBank/DDBJ databases">
        <authorList>
            <consortium name="Pathogen Informatics"/>
        </authorList>
    </citation>
    <scope>NUCLEOTIDE SEQUENCE [LARGE SCALE GENOMIC DNA]</scope>
    <source>
        <strain evidence="11">Lake Konstanz</strain>
    </source>
</reference>
<evidence type="ECO:0000256" key="3">
    <source>
        <dbReference type="ARBA" id="ARBA00023054"/>
    </source>
</evidence>
<feature type="region of interest" description="Disordered" evidence="8">
    <location>
        <begin position="1"/>
        <end position="20"/>
    </location>
</feature>
<evidence type="ECO:0000256" key="4">
    <source>
        <dbReference type="ARBA" id="ARBA00023069"/>
    </source>
</evidence>
<dbReference type="OMA" id="WGHKPET"/>
<evidence type="ECO:0000256" key="5">
    <source>
        <dbReference type="ARBA" id="ARBA00023273"/>
    </source>
</evidence>
<dbReference type="EMBL" id="CYKH01000195">
    <property type="protein sequence ID" value="CUE79017.1"/>
    <property type="molecule type" value="Genomic_DNA"/>
</dbReference>
<name>A0A0S4INS9_BODSA</name>
<feature type="compositionally biased region" description="Basic and acidic residues" evidence="8">
    <location>
        <begin position="395"/>
        <end position="412"/>
    </location>
</feature>
<accession>A0A0S4INS9</accession>
<organism evidence="10 11">
    <name type="scientific">Bodo saltans</name>
    <name type="common">Flagellated protozoan</name>
    <dbReference type="NCBI Taxonomy" id="75058"/>
    <lineage>
        <taxon>Eukaryota</taxon>
        <taxon>Discoba</taxon>
        <taxon>Euglenozoa</taxon>
        <taxon>Kinetoplastea</taxon>
        <taxon>Metakinetoplastina</taxon>
        <taxon>Eubodonida</taxon>
        <taxon>Bodonidae</taxon>
        <taxon>Bodo</taxon>
    </lineage>
</organism>
<dbReference type="PANTHER" id="PTHR15504">
    <property type="entry name" value="NASOPHARYNGEAL EPITHELIUM SPECIFIC PROTEIN 1"/>
    <property type="match status" value="1"/>
</dbReference>
<dbReference type="OrthoDB" id="1902038at2759"/>
<keyword evidence="4" id="KW-0969">Cilium</keyword>
<dbReference type="InterPro" id="IPR043597">
    <property type="entry name" value="TPH_dom"/>
</dbReference>
<evidence type="ECO:0000313" key="11">
    <source>
        <dbReference type="Proteomes" id="UP000051952"/>
    </source>
</evidence>
<evidence type="ECO:0000313" key="10">
    <source>
        <dbReference type="EMBL" id="CUE79017.1"/>
    </source>
</evidence>
<evidence type="ECO:0000256" key="7">
    <source>
        <dbReference type="ARBA" id="ARBA00034142"/>
    </source>
</evidence>
<feature type="region of interest" description="Disordered" evidence="8">
    <location>
        <begin position="395"/>
        <end position="420"/>
    </location>
</feature>
<dbReference type="PANTHER" id="PTHR15504:SF0">
    <property type="entry name" value="CILIA- AND FLAGELLA-ASSOCIATED PROTEIN 45"/>
    <property type="match status" value="1"/>
</dbReference>
<dbReference type="Pfam" id="PF13868">
    <property type="entry name" value="TPH"/>
    <property type="match status" value="1"/>
</dbReference>
<sequence>MSTTRSAAHTIFPPRKPGLSDAALKKELSTRGASTNDLAVLTKSELTILRNMANGGAFAAASAQSATSAAEARKRVADERKSKMLALDQERRERGHQDAQSIEDIERAVKKQNEVQDARRKQDEFIDEVKHMNQVMLYAKCVTVRDAQVQEKSAISADRSEEERKMDMAMELERLKALRMYEERELKRVEDRKKGAAVIRAQIEEREQERLRRLELKQQEQDAMLRHIDRMKDEDRAESIKKKEGSKRLMEEVALANAEQIRLKNRQQEMEREEELQIASYIREKQQREQEAAEEQIRIKAEKEKEIARLRSLQEKAQDKQAELDALRARRAQEAHEREYRVKERETAIRQAAINDDLSRAREEQKHEKEMMLAEQARFEKEEFERIIAVQKVAEEQERQKQIREREQREKNASAVSKQILEIEESRRRNRRDFVEEGNRLKTEKRERDAQIEAIRARKLQDLERLNVPKQYRQELLKKHESEPLRPAI</sequence>
<dbReference type="InterPro" id="IPR033253">
    <property type="entry name" value="CFAP45"/>
</dbReference>